<organism evidence="1 2">
    <name type="scientific">Helianthus annuus</name>
    <name type="common">Common sunflower</name>
    <dbReference type="NCBI Taxonomy" id="4232"/>
    <lineage>
        <taxon>Eukaryota</taxon>
        <taxon>Viridiplantae</taxon>
        <taxon>Streptophyta</taxon>
        <taxon>Embryophyta</taxon>
        <taxon>Tracheophyta</taxon>
        <taxon>Spermatophyta</taxon>
        <taxon>Magnoliopsida</taxon>
        <taxon>eudicotyledons</taxon>
        <taxon>Gunneridae</taxon>
        <taxon>Pentapetalae</taxon>
        <taxon>asterids</taxon>
        <taxon>campanulids</taxon>
        <taxon>Asterales</taxon>
        <taxon>Asteraceae</taxon>
        <taxon>Asteroideae</taxon>
        <taxon>Heliantheae alliance</taxon>
        <taxon>Heliantheae</taxon>
        <taxon>Helianthus</taxon>
    </lineage>
</organism>
<comment type="caution">
    <text evidence="1">The sequence shown here is derived from an EMBL/GenBank/DDBJ whole genome shotgun (WGS) entry which is preliminary data.</text>
</comment>
<reference evidence="1" key="2">
    <citation type="submission" date="2020-06" db="EMBL/GenBank/DDBJ databases">
        <title>Helianthus annuus Genome sequencing and assembly Release 2.</title>
        <authorList>
            <person name="Gouzy J."/>
            <person name="Langlade N."/>
            <person name="Munos S."/>
        </authorList>
    </citation>
    <scope>NUCLEOTIDE SEQUENCE</scope>
    <source>
        <tissue evidence="1">Leaves</tissue>
    </source>
</reference>
<dbReference type="EMBL" id="MNCJ02000325">
    <property type="protein sequence ID" value="KAF5787376.1"/>
    <property type="molecule type" value="Genomic_DNA"/>
</dbReference>
<evidence type="ECO:0000313" key="2">
    <source>
        <dbReference type="Proteomes" id="UP000215914"/>
    </source>
</evidence>
<reference evidence="1" key="1">
    <citation type="journal article" date="2017" name="Nature">
        <title>The sunflower genome provides insights into oil metabolism, flowering and Asterid evolution.</title>
        <authorList>
            <person name="Badouin H."/>
            <person name="Gouzy J."/>
            <person name="Grassa C.J."/>
            <person name="Murat F."/>
            <person name="Staton S.E."/>
            <person name="Cottret L."/>
            <person name="Lelandais-Briere C."/>
            <person name="Owens G.L."/>
            <person name="Carrere S."/>
            <person name="Mayjonade B."/>
            <person name="Legrand L."/>
            <person name="Gill N."/>
            <person name="Kane N.C."/>
            <person name="Bowers J.E."/>
            <person name="Hubner S."/>
            <person name="Bellec A."/>
            <person name="Berard A."/>
            <person name="Berges H."/>
            <person name="Blanchet N."/>
            <person name="Boniface M.C."/>
            <person name="Brunel D."/>
            <person name="Catrice O."/>
            <person name="Chaidir N."/>
            <person name="Claudel C."/>
            <person name="Donnadieu C."/>
            <person name="Faraut T."/>
            <person name="Fievet G."/>
            <person name="Helmstetter N."/>
            <person name="King M."/>
            <person name="Knapp S.J."/>
            <person name="Lai Z."/>
            <person name="Le Paslier M.C."/>
            <person name="Lippi Y."/>
            <person name="Lorenzon L."/>
            <person name="Mandel J.R."/>
            <person name="Marage G."/>
            <person name="Marchand G."/>
            <person name="Marquand E."/>
            <person name="Bret-Mestries E."/>
            <person name="Morien E."/>
            <person name="Nambeesan S."/>
            <person name="Nguyen T."/>
            <person name="Pegot-Espagnet P."/>
            <person name="Pouilly N."/>
            <person name="Raftis F."/>
            <person name="Sallet E."/>
            <person name="Schiex T."/>
            <person name="Thomas J."/>
            <person name="Vandecasteele C."/>
            <person name="Vares D."/>
            <person name="Vear F."/>
            <person name="Vautrin S."/>
            <person name="Crespi M."/>
            <person name="Mangin B."/>
            <person name="Burke J.M."/>
            <person name="Salse J."/>
            <person name="Munos S."/>
            <person name="Vincourt P."/>
            <person name="Rieseberg L.H."/>
            <person name="Langlade N.B."/>
        </authorList>
    </citation>
    <scope>NUCLEOTIDE SEQUENCE</scope>
    <source>
        <tissue evidence="1">Leaves</tissue>
    </source>
</reference>
<dbReference type="Proteomes" id="UP000215914">
    <property type="component" value="Unassembled WGS sequence"/>
</dbReference>
<sequence length="57" mass="6285">MHIQEQATCLTILIPVMIVVRHARSIPCFIAHIDIINSVALPNAFRSASPAISVYKN</sequence>
<dbReference type="AlphaFoldDB" id="A0A9K3HZJ7"/>
<dbReference type="Gramene" id="mRNA:HanXRQr2_Chr10g0452021">
    <property type="protein sequence ID" value="CDS:HanXRQr2_Chr10g0452021.1"/>
    <property type="gene ID" value="HanXRQr2_Chr10g0452021"/>
</dbReference>
<keyword evidence="2" id="KW-1185">Reference proteome</keyword>
<proteinExistence type="predicted"/>
<accession>A0A9K3HZJ7</accession>
<gene>
    <name evidence="1" type="ORF">HanXRQr2_Chr10g0452021</name>
</gene>
<protein>
    <submittedName>
        <fullName evidence="1">Uncharacterized protein</fullName>
    </submittedName>
</protein>
<evidence type="ECO:0000313" key="1">
    <source>
        <dbReference type="EMBL" id="KAF5787376.1"/>
    </source>
</evidence>
<name>A0A9K3HZJ7_HELAN</name>